<dbReference type="AlphaFoldDB" id="A0A7J6KY03"/>
<evidence type="ECO:0000313" key="2">
    <source>
        <dbReference type="Proteomes" id="UP000591131"/>
    </source>
</evidence>
<proteinExistence type="predicted"/>
<feature type="non-terminal residue" evidence="1">
    <location>
        <position position="133"/>
    </location>
</feature>
<comment type="caution">
    <text evidence="1">The sequence shown here is derived from an EMBL/GenBank/DDBJ whole genome shotgun (WGS) entry which is preliminary data.</text>
</comment>
<dbReference type="Proteomes" id="UP000591131">
    <property type="component" value="Unassembled WGS sequence"/>
</dbReference>
<evidence type="ECO:0000313" key="1">
    <source>
        <dbReference type="EMBL" id="KAF4651774.1"/>
    </source>
</evidence>
<sequence>ASDKEVALSLGRHMAILVRASLACFRGARQDTVRLRGAPHVLGSTNRGEKENMAPVNDRSHDRLSLPIFRRFDIRVLVVNEYFGQPAAQTRRTHCCALAAAADSFLNFDPGCWLTDIHTTGSESPMNFLDPRF</sequence>
<keyword evidence="2" id="KW-1185">Reference proteome</keyword>
<name>A0A7J6KY03_PERCH</name>
<gene>
    <name evidence="1" type="ORF">FOL47_000185</name>
</gene>
<reference evidence="1 2" key="1">
    <citation type="submission" date="2020-04" db="EMBL/GenBank/DDBJ databases">
        <title>Perkinsus chesapeaki whole genome sequence.</title>
        <authorList>
            <person name="Bogema D.R."/>
        </authorList>
    </citation>
    <scope>NUCLEOTIDE SEQUENCE [LARGE SCALE GENOMIC DNA]</scope>
    <source>
        <strain evidence="1">ATCC PRA-425</strain>
    </source>
</reference>
<dbReference type="EMBL" id="JAAPAO010001008">
    <property type="protein sequence ID" value="KAF4651774.1"/>
    <property type="molecule type" value="Genomic_DNA"/>
</dbReference>
<accession>A0A7J6KY03</accession>
<protein>
    <submittedName>
        <fullName evidence="1">Uncharacterized protein</fullName>
    </submittedName>
</protein>
<organism evidence="1 2">
    <name type="scientific">Perkinsus chesapeaki</name>
    <name type="common">Clam parasite</name>
    <name type="synonym">Perkinsus andrewsi</name>
    <dbReference type="NCBI Taxonomy" id="330153"/>
    <lineage>
        <taxon>Eukaryota</taxon>
        <taxon>Sar</taxon>
        <taxon>Alveolata</taxon>
        <taxon>Perkinsozoa</taxon>
        <taxon>Perkinsea</taxon>
        <taxon>Perkinsida</taxon>
        <taxon>Perkinsidae</taxon>
        <taxon>Perkinsus</taxon>
    </lineage>
</organism>